<reference evidence="1" key="1">
    <citation type="submission" date="2021-12" db="EMBL/GenBank/DDBJ databases">
        <authorList>
            <person name="Zaccaron A."/>
            <person name="Stergiopoulos I."/>
        </authorList>
    </citation>
    <scope>NUCLEOTIDE SEQUENCE</scope>
    <source>
        <strain evidence="1">Race5_Kim</strain>
    </source>
</reference>
<dbReference type="KEGG" id="ffu:CLAFUR5_07442"/>
<name>A0A9Q8UQ50_PASFU</name>
<dbReference type="GeneID" id="71987320"/>
<evidence type="ECO:0000313" key="1">
    <source>
        <dbReference type="EMBL" id="UJO18639.1"/>
    </source>
</evidence>
<dbReference type="AlphaFoldDB" id="A0A9Q8UQ50"/>
<dbReference type="RefSeq" id="XP_047763005.1">
    <property type="nucleotide sequence ID" value="XM_047906590.1"/>
</dbReference>
<evidence type="ECO:0000313" key="2">
    <source>
        <dbReference type="Proteomes" id="UP000756132"/>
    </source>
</evidence>
<protein>
    <submittedName>
        <fullName evidence="1">Uncharacterized protein</fullName>
    </submittedName>
</protein>
<organism evidence="1 2">
    <name type="scientific">Passalora fulva</name>
    <name type="common">Tomato leaf mold</name>
    <name type="synonym">Cladosporium fulvum</name>
    <dbReference type="NCBI Taxonomy" id="5499"/>
    <lineage>
        <taxon>Eukaryota</taxon>
        <taxon>Fungi</taxon>
        <taxon>Dikarya</taxon>
        <taxon>Ascomycota</taxon>
        <taxon>Pezizomycotina</taxon>
        <taxon>Dothideomycetes</taxon>
        <taxon>Dothideomycetidae</taxon>
        <taxon>Mycosphaerellales</taxon>
        <taxon>Mycosphaerellaceae</taxon>
        <taxon>Fulvia</taxon>
    </lineage>
</organism>
<sequence>MNVAIWTFVSACPGPSPKPDIHTGEVQLDHQTKTLKVSLVEAEAGIGLDQVIPSTLGQELLGLTINRRYKIFHDPEAQSEHRIEHDVRRALATGPRL</sequence>
<keyword evidence="2" id="KW-1185">Reference proteome</keyword>
<dbReference type="Proteomes" id="UP000756132">
    <property type="component" value="Chromosome 6"/>
</dbReference>
<gene>
    <name evidence="1" type="ORF">CLAFUR5_07442</name>
</gene>
<proteinExistence type="predicted"/>
<dbReference type="EMBL" id="CP090168">
    <property type="protein sequence ID" value="UJO18639.1"/>
    <property type="molecule type" value="Genomic_DNA"/>
</dbReference>
<accession>A0A9Q8UQ50</accession>
<reference evidence="1" key="2">
    <citation type="journal article" date="2022" name="Microb. Genom.">
        <title>A chromosome-scale genome assembly of the tomato pathogen Cladosporium fulvum reveals a compartmentalized genome architecture and the presence of a dispensable chromosome.</title>
        <authorList>
            <person name="Zaccaron A.Z."/>
            <person name="Chen L.H."/>
            <person name="Samaras A."/>
            <person name="Stergiopoulos I."/>
        </authorList>
    </citation>
    <scope>NUCLEOTIDE SEQUENCE</scope>
    <source>
        <strain evidence="1">Race5_Kim</strain>
    </source>
</reference>